<gene>
    <name evidence="10" type="ORF">SAMN05216275_107295</name>
</gene>
<feature type="modified residue" description="4-aspartylphosphate" evidence="6">
    <location>
        <position position="52"/>
    </location>
</feature>
<dbReference type="InterPro" id="IPR001789">
    <property type="entry name" value="Sig_transdc_resp-reg_receiver"/>
</dbReference>
<dbReference type="Gene3D" id="6.10.250.690">
    <property type="match status" value="1"/>
</dbReference>
<feature type="domain" description="OmpR/PhoB-type" evidence="9">
    <location>
        <begin position="126"/>
        <end position="225"/>
    </location>
</feature>
<keyword evidence="3" id="KW-0805">Transcription regulation</keyword>
<protein>
    <submittedName>
        <fullName evidence="10">Two component transcriptional regulator, winged helix family</fullName>
    </submittedName>
</protein>
<dbReference type="PANTHER" id="PTHR48111">
    <property type="entry name" value="REGULATOR OF RPOS"/>
    <property type="match status" value="1"/>
</dbReference>
<dbReference type="Pfam" id="PF00486">
    <property type="entry name" value="Trans_reg_C"/>
    <property type="match status" value="1"/>
</dbReference>
<dbReference type="SUPFAM" id="SSF52172">
    <property type="entry name" value="CheY-like"/>
    <property type="match status" value="1"/>
</dbReference>
<reference evidence="11" key="1">
    <citation type="submission" date="2016-10" db="EMBL/GenBank/DDBJ databases">
        <authorList>
            <person name="Varghese N."/>
            <person name="Submissions S."/>
        </authorList>
    </citation>
    <scope>NUCLEOTIDE SEQUENCE [LARGE SCALE GENOMIC DNA]</scope>
    <source>
        <strain evidence="11">CGMCC 4.2126</strain>
    </source>
</reference>
<dbReference type="InterPro" id="IPR039420">
    <property type="entry name" value="WalR-like"/>
</dbReference>
<evidence type="ECO:0000256" key="4">
    <source>
        <dbReference type="ARBA" id="ARBA00023125"/>
    </source>
</evidence>
<keyword evidence="4 7" id="KW-0238">DNA-binding</keyword>
<dbReference type="GO" id="GO:0006355">
    <property type="term" value="P:regulation of DNA-templated transcription"/>
    <property type="evidence" value="ECO:0007669"/>
    <property type="project" value="InterPro"/>
</dbReference>
<feature type="DNA-binding region" description="OmpR/PhoB-type" evidence="7">
    <location>
        <begin position="126"/>
        <end position="225"/>
    </location>
</feature>
<sequence>MAQLLLVEDDAQVRSALTRALTERGHAVTSACAGMPGLTRALEDRPDLVVLDLGLPDLDGCEVLRMLRAVSAVPVIVATARDDEPEIVRALDAGADDYVVKPFSAAHLDARIRAVLRRGRETDAEPVPVRVGGLLIEQAGREAFLDGVRLDLTPKEFDLLHYLAVRPGQVVSKRELLTEVWRMAYGGADKTVDVHLSWLRRKLGESAQAPRYLQTVHGVGVKIVDPGP</sequence>
<evidence type="ECO:0000256" key="2">
    <source>
        <dbReference type="ARBA" id="ARBA00023012"/>
    </source>
</evidence>
<keyword evidence="1 6" id="KW-0597">Phosphoprotein</keyword>
<dbReference type="PANTHER" id="PTHR48111:SF4">
    <property type="entry name" value="DNA-BINDING DUAL TRANSCRIPTIONAL REGULATOR OMPR"/>
    <property type="match status" value="1"/>
</dbReference>
<accession>A0A1I3Q5C6</accession>
<evidence type="ECO:0000313" key="11">
    <source>
        <dbReference type="Proteomes" id="UP000199111"/>
    </source>
</evidence>
<dbReference type="SMART" id="SM00448">
    <property type="entry name" value="REC"/>
    <property type="match status" value="1"/>
</dbReference>
<keyword evidence="2" id="KW-0902">Two-component regulatory system</keyword>
<dbReference type="Pfam" id="PF00072">
    <property type="entry name" value="Response_reg"/>
    <property type="match status" value="1"/>
</dbReference>
<dbReference type="GO" id="GO:0005829">
    <property type="term" value="C:cytosol"/>
    <property type="evidence" value="ECO:0007669"/>
    <property type="project" value="TreeGrafter"/>
</dbReference>
<dbReference type="FunFam" id="1.10.10.10:FF:000018">
    <property type="entry name" value="DNA-binding response regulator ResD"/>
    <property type="match status" value="1"/>
</dbReference>
<dbReference type="PROSITE" id="PS51755">
    <property type="entry name" value="OMPR_PHOB"/>
    <property type="match status" value="1"/>
</dbReference>
<organism evidence="10 11">
    <name type="scientific">Streptosporangium canum</name>
    <dbReference type="NCBI Taxonomy" id="324952"/>
    <lineage>
        <taxon>Bacteria</taxon>
        <taxon>Bacillati</taxon>
        <taxon>Actinomycetota</taxon>
        <taxon>Actinomycetes</taxon>
        <taxon>Streptosporangiales</taxon>
        <taxon>Streptosporangiaceae</taxon>
        <taxon>Streptosporangium</taxon>
    </lineage>
</organism>
<dbReference type="RefSeq" id="WP_093887388.1">
    <property type="nucleotide sequence ID" value="NZ_FOQY01000007.1"/>
</dbReference>
<evidence type="ECO:0000313" key="10">
    <source>
        <dbReference type="EMBL" id="SFJ28346.1"/>
    </source>
</evidence>
<proteinExistence type="predicted"/>
<dbReference type="AlphaFoldDB" id="A0A1I3Q5C6"/>
<evidence type="ECO:0000256" key="7">
    <source>
        <dbReference type="PROSITE-ProRule" id="PRU01091"/>
    </source>
</evidence>
<dbReference type="GO" id="GO:0032993">
    <property type="term" value="C:protein-DNA complex"/>
    <property type="evidence" value="ECO:0007669"/>
    <property type="project" value="TreeGrafter"/>
</dbReference>
<evidence type="ECO:0000256" key="5">
    <source>
        <dbReference type="ARBA" id="ARBA00023163"/>
    </source>
</evidence>
<feature type="domain" description="Response regulatory" evidence="8">
    <location>
        <begin position="3"/>
        <end position="116"/>
    </location>
</feature>
<dbReference type="PROSITE" id="PS50110">
    <property type="entry name" value="RESPONSE_REGULATORY"/>
    <property type="match status" value="1"/>
</dbReference>
<dbReference type="GeneID" id="96298536"/>
<evidence type="ECO:0000256" key="1">
    <source>
        <dbReference type="ARBA" id="ARBA00022553"/>
    </source>
</evidence>
<dbReference type="SMART" id="SM00862">
    <property type="entry name" value="Trans_reg_C"/>
    <property type="match status" value="1"/>
</dbReference>
<evidence type="ECO:0000259" key="9">
    <source>
        <dbReference type="PROSITE" id="PS51755"/>
    </source>
</evidence>
<dbReference type="InterPro" id="IPR036388">
    <property type="entry name" value="WH-like_DNA-bd_sf"/>
</dbReference>
<dbReference type="InterPro" id="IPR011006">
    <property type="entry name" value="CheY-like_superfamily"/>
</dbReference>
<dbReference type="Proteomes" id="UP000199111">
    <property type="component" value="Unassembled WGS sequence"/>
</dbReference>
<name>A0A1I3Q5C6_9ACTN</name>
<dbReference type="InterPro" id="IPR001867">
    <property type="entry name" value="OmpR/PhoB-type_DNA-bd"/>
</dbReference>
<dbReference type="Gene3D" id="3.40.50.2300">
    <property type="match status" value="1"/>
</dbReference>
<keyword evidence="5" id="KW-0804">Transcription</keyword>
<evidence type="ECO:0000259" key="8">
    <source>
        <dbReference type="PROSITE" id="PS50110"/>
    </source>
</evidence>
<evidence type="ECO:0000256" key="3">
    <source>
        <dbReference type="ARBA" id="ARBA00023015"/>
    </source>
</evidence>
<dbReference type="EMBL" id="FOQY01000007">
    <property type="protein sequence ID" value="SFJ28346.1"/>
    <property type="molecule type" value="Genomic_DNA"/>
</dbReference>
<dbReference type="CDD" id="cd00383">
    <property type="entry name" value="trans_reg_C"/>
    <property type="match status" value="1"/>
</dbReference>
<keyword evidence="11" id="KW-1185">Reference proteome</keyword>
<dbReference type="GO" id="GO:0000976">
    <property type="term" value="F:transcription cis-regulatory region binding"/>
    <property type="evidence" value="ECO:0007669"/>
    <property type="project" value="TreeGrafter"/>
</dbReference>
<dbReference type="GO" id="GO:0000156">
    <property type="term" value="F:phosphorelay response regulator activity"/>
    <property type="evidence" value="ECO:0007669"/>
    <property type="project" value="TreeGrafter"/>
</dbReference>
<dbReference type="Gene3D" id="1.10.10.10">
    <property type="entry name" value="Winged helix-like DNA-binding domain superfamily/Winged helix DNA-binding domain"/>
    <property type="match status" value="1"/>
</dbReference>
<evidence type="ECO:0000256" key="6">
    <source>
        <dbReference type="PROSITE-ProRule" id="PRU00169"/>
    </source>
</evidence>